<organism evidence="1 2">
    <name type="scientific">Robertmurraya beringensis</name>
    <dbReference type="NCBI Taxonomy" id="641660"/>
    <lineage>
        <taxon>Bacteria</taxon>
        <taxon>Bacillati</taxon>
        <taxon>Bacillota</taxon>
        <taxon>Bacilli</taxon>
        <taxon>Bacillales</taxon>
        <taxon>Bacillaceae</taxon>
        <taxon>Robertmurraya</taxon>
    </lineage>
</organism>
<sequence length="392" mass="45434">MMYYFDKQKVYKEEKPPVPVVSLGEQKTQVFLGSYTWNDGEVIKELADLKDVNFKRVAYRDQLHIDFPEGKEPLYIAKGAYDPTGNGTYPIPSMFNDESVSFLGNYPSVLTLSLKAFWKNGKRAEYIVPLNVEPVAPEKEYLPVNKGFYSLLGVYNGDSELNTTIHQQISEASPNFLMEYKGYVHIEMAKNYYRELQIESGPLYLLFYEEKEVFRTDSEEELLQYIKDHTFVSRETIEGIVTKVDRELGFIYVDDHPFSLTDTFIRVGQNIQLEVGNVSKELPYQQVVEKVEVLEEPDKVLLNKDWLSKKEDKFSLLVIGDEAFSTPFKNPQKDDFALIDQITMKRSLSSIEDPSIFVFNTEELVYQTDDCNSLLKYLFETEQLKPLKEDLD</sequence>
<proteinExistence type="predicted"/>
<evidence type="ECO:0000313" key="1">
    <source>
        <dbReference type="EMBL" id="MFC0476294.1"/>
    </source>
</evidence>
<protein>
    <submittedName>
        <fullName evidence="1">Uncharacterized protein</fullName>
    </submittedName>
</protein>
<name>A0ABV6KSP1_9BACI</name>
<evidence type="ECO:0000313" key="2">
    <source>
        <dbReference type="Proteomes" id="UP001589738"/>
    </source>
</evidence>
<reference evidence="1 2" key="1">
    <citation type="submission" date="2024-09" db="EMBL/GenBank/DDBJ databases">
        <authorList>
            <person name="Sun Q."/>
            <person name="Mori K."/>
        </authorList>
    </citation>
    <scope>NUCLEOTIDE SEQUENCE [LARGE SCALE GENOMIC DNA]</scope>
    <source>
        <strain evidence="1 2">CGMCC 1.9126</strain>
    </source>
</reference>
<gene>
    <name evidence="1" type="ORF">ACFFHF_13740</name>
</gene>
<dbReference type="Proteomes" id="UP001589738">
    <property type="component" value="Unassembled WGS sequence"/>
</dbReference>
<dbReference type="RefSeq" id="WP_377058409.1">
    <property type="nucleotide sequence ID" value="NZ_JBHLUU010000098.1"/>
</dbReference>
<keyword evidence="2" id="KW-1185">Reference proteome</keyword>
<comment type="caution">
    <text evidence="1">The sequence shown here is derived from an EMBL/GenBank/DDBJ whole genome shotgun (WGS) entry which is preliminary data.</text>
</comment>
<accession>A0ABV6KSP1</accession>
<dbReference type="EMBL" id="JBHLUU010000098">
    <property type="protein sequence ID" value="MFC0476294.1"/>
    <property type="molecule type" value="Genomic_DNA"/>
</dbReference>